<reference evidence="1 2" key="1">
    <citation type="journal article" date="2009" name="Stand. Genomic Sci.">
        <title>Complete genome sequence of Desulfotomaculum acetoxidans type strain (5575).</title>
        <authorList>
            <person name="Spring S."/>
            <person name="Lapidus A."/>
            <person name="Schroder M."/>
            <person name="Gleim D."/>
            <person name="Sims D."/>
            <person name="Meincke L."/>
            <person name="Glavina Del Rio T."/>
            <person name="Tice H."/>
            <person name="Copeland A."/>
            <person name="Cheng J.F."/>
            <person name="Lucas S."/>
            <person name="Chen F."/>
            <person name="Nolan M."/>
            <person name="Bruce D."/>
            <person name="Goodwin L."/>
            <person name="Pitluck S."/>
            <person name="Ivanova N."/>
            <person name="Mavromatis K."/>
            <person name="Mikhailova N."/>
            <person name="Pati A."/>
            <person name="Chen A."/>
            <person name="Palaniappan K."/>
            <person name="Land M."/>
            <person name="Hauser L."/>
            <person name="Chang Y.J."/>
            <person name="Jeffries C.D."/>
            <person name="Chain P."/>
            <person name="Saunders E."/>
            <person name="Brettin T."/>
            <person name="Detter J.C."/>
            <person name="Goker M."/>
            <person name="Bristow J."/>
            <person name="Eisen J.A."/>
            <person name="Markowitz V."/>
            <person name="Hugenholtz P."/>
            <person name="Kyrpides N.C."/>
            <person name="Klenk H.P."/>
            <person name="Han C."/>
        </authorList>
    </citation>
    <scope>NUCLEOTIDE SEQUENCE [LARGE SCALE GENOMIC DNA]</scope>
    <source>
        <strain evidence="2">ATCC 49208 / DSM 771 / VKM B-1644</strain>
    </source>
</reference>
<dbReference type="KEGG" id="dae:Dtox_0840"/>
<proteinExistence type="predicted"/>
<name>C8W281_DESAS</name>
<dbReference type="HOGENOM" id="CLU_2896690_0_0_9"/>
<protein>
    <submittedName>
        <fullName evidence="1">Uncharacterized protein</fullName>
    </submittedName>
</protein>
<organism evidence="1 2">
    <name type="scientific">Desulfofarcimen acetoxidans (strain ATCC 49208 / DSM 771 / KCTC 5769 / VKM B-1644 / 5575)</name>
    <name type="common">Desulfotomaculum acetoxidans</name>
    <dbReference type="NCBI Taxonomy" id="485916"/>
    <lineage>
        <taxon>Bacteria</taxon>
        <taxon>Bacillati</taxon>
        <taxon>Bacillota</taxon>
        <taxon>Clostridia</taxon>
        <taxon>Eubacteriales</taxon>
        <taxon>Peptococcaceae</taxon>
        <taxon>Desulfofarcimen</taxon>
    </lineage>
</organism>
<sequence>MTASPYNRYRMDYRTTEQFARDIKNGSKAERVIINWYIEYYRNKYGENLIVLDNGCVIPVSF</sequence>
<dbReference type="STRING" id="485916.Dtox_0840"/>
<evidence type="ECO:0000313" key="2">
    <source>
        <dbReference type="Proteomes" id="UP000002217"/>
    </source>
</evidence>
<dbReference type="RefSeq" id="WP_015756462.1">
    <property type="nucleotide sequence ID" value="NC_013216.1"/>
</dbReference>
<gene>
    <name evidence="1" type="ordered locus">Dtox_0840</name>
</gene>
<dbReference type="Proteomes" id="UP000002217">
    <property type="component" value="Chromosome"/>
</dbReference>
<dbReference type="AlphaFoldDB" id="C8W281"/>
<accession>C8W281</accession>
<dbReference type="EMBL" id="CP001720">
    <property type="protein sequence ID" value="ACV61745.1"/>
    <property type="molecule type" value="Genomic_DNA"/>
</dbReference>
<keyword evidence="2" id="KW-1185">Reference proteome</keyword>
<evidence type="ECO:0000313" key="1">
    <source>
        <dbReference type="EMBL" id="ACV61745.1"/>
    </source>
</evidence>